<keyword evidence="3" id="KW-1185">Reference proteome</keyword>
<reference evidence="2 3" key="1">
    <citation type="submission" date="2020-04" db="EMBL/GenBank/DDBJ databases">
        <title>Knoellia sp. isolate from air conditioner.</title>
        <authorList>
            <person name="Chea S."/>
            <person name="Kim D.-U."/>
        </authorList>
    </citation>
    <scope>NUCLEOTIDE SEQUENCE [LARGE SCALE GENOMIC DNA]</scope>
    <source>
        <strain evidence="2 3">DB2414S</strain>
    </source>
</reference>
<evidence type="ECO:0000256" key="1">
    <source>
        <dbReference type="SAM" id="Coils"/>
    </source>
</evidence>
<gene>
    <name evidence="2" type="ORF">HJG52_01075</name>
</gene>
<evidence type="ECO:0000313" key="2">
    <source>
        <dbReference type="EMBL" id="NNM44598.1"/>
    </source>
</evidence>
<name>A0A849HB12_9MICO</name>
<sequence>MPLNIGELVAYVKVDHSAVGQNIRAAQAQMRAEMTRMQQLAATQGESIGKAAGSKISESFKASVKDLGKGLLGAFAVERAVAGLKSLASQASDLNETTNLTGVVFGKNAKAMEDWARTSDRTLGLSQQQALESAGAFGDMFSQLEFGGDQAAAMSRQVLQLAADLGSFKNLRTEDVVERLSAAFRGEYDSLQALIPNISAARVEQEAMAETGKSSATQLTAQEKATATLAIVTKDGKNAIGDFARTQDGAANASKISAAEAANLRAELGQKLLPAYTALILFGRDQVLPFLSSVVNGFEEAADATEPLTDGIGDVVKTFQQMPAPVQSSTVALLAFLALRSRVEGVGTALGSKVTSSARSASSALDTVRLNMMYAGDAARGTENRLVGVTKAIGAAGGAGLRGAASGLLTMLGGPWGAAFAGAVAGVTLFITQHEKAKQEVQDLTAAIEADSGALGKNTRERVKNALETSGVLRAAADLGLDLQKVTDAALDQADAQKYVNDELERLASLQKDPGLNLSKYGDLVGQRRDMEKVREGILGRNDAVRDAIGQSKRLAAADGEATDKIGALDAATKNSTDSTRDYTDEVTDAAKAVLEFADAQLKASGAQVSYQDALANVDERLAKRKELEAELRKTTDKDDRARIKKDLEDYALTLDVTTKAGRENKKALDDQAETARGQAEANLAAGKSYEEVRRQMADARKDFIANAEKFGLNEKAAKKLADQYGLTRKDVDAFAESLGLVPHDVITSVKTKGITAARNGVALLKQELKELDGTVVIRVQRLVTDTDGKSSGGGKITAGGQVAFNADGGYYPASQGARLFTPSDGMKYVFNEPETGGESFIPHAPGKRRQALKVLDQTADLFGLTLAPKSVTNDNRQSVRIDRIVAQDVADFERQMSVKARLTALSGQDG</sequence>
<protein>
    <submittedName>
        <fullName evidence="2">Uncharacterized protein</fullName>
    </submittedName>
</protein>
<keyword evidence="1" id="KW-0175">Coiled coil</keyword>
<dbReference type="RefSeq" id="WP_171241736.1">
    <property type="nucleotide sequence ID" value="NZ_JABEPQ010000001.1"/>
</dbReference>
<dbReference type="AlphaFoldDB" id="A0A849HB12"/>
<accession>A0A849HB12</accession>
<evidence type="ECO:0000313" key="3">
    <source>
        <dbReference type="Proteomes" id="UP000588586"/>
    </source>
</evidence>
<organism evidence="2 3">
    <name type="scientific">Knoellia koreensis</name>
    <dbReference type="NCBI Taxonomy" id="2730921"/>
    <lineage>
        <taxon>Bacteria</taxon>
        <taxon>Bacillati</taxon>
        <taxon>Actinomycetota</taxon>
        <taxon>Actinomycetes</taxon>
        <taxon>Micrococcales</taxon>
        <taxon>Intrasporangiaceae</taxon>
        <taxon>Knoellia</taxon>
    </lineage>
</organism>
<comment type="caution">
    <text evidence="2">The sequence shown here is derived from an EMBL/GenBank/DDBJ whole genome shotgun (WGS) entry which is preliminary data.</text>
</comment>
<dbReference type="Proteomes" id="UP000588586">
    <property type="component" value="Unassembled WGS sequence"/>
</dbReference>
<dbReference type="EMBL" id="JABEPQ010000001">
    <property type="protein sequence ID" value="NNM44598.1"/>
    <property type="molecule type" value="Genomic_DNA"/>
</dbReference>
<feature type="coiled-coil region" evidence="1">
    <location>
        <begin position="611"/>
        <end position="645"/>
    </location>
</feature>
<proteinExistence type="predicted"/>